<evidence type="ECO:0000313" key="3">
    <source>
        <dbReference type="Proteomes" id="UP001162131"/>
    </source>
</evidence>
<name>A0AAU9JL84_9CILI</name>
<organism evidence="2 3">
    <name type="scientific">Blepharisma stoltei</name>
    <dbReference type="NCBI Taxonomy" id="1481888"/>
    <lineage>
        <taxon>Eukaryota</taxon>
        <taxon>Sar</taxon>
        <taxon>Alveolata</taxon>
        <taxon>Ciliophora</taxon>
        <taxon>Postciliodesmatophora</taxon>
        <taxon>Heterotrichea</taxon>
        <taxon>Heterotrichida</taxon>
        <taxon>Blepharismidae</taxon>
        <taxon>Blepharisma</taxon>
    </lineage>
</organism>
<dbReference type="AlphaFoldDB" id="A0AAU9JL84"/>
<protein>
    <submittedName>
        <fullName evidence="2">Uncharacterized protein</fullName>
    </submittedName>
</protein>
<proteinExistence type="predicted"/>
<evidence type="ECO:0000256" key="1">
    <source>
        <dbReference type="SAM" id="MobiDB-lite"/>
    </source>
</evidence>
<feature type="compositionally biased region" description="Basic and acidic residues" evidence="1">
    <location>
        <begin position="480"/>
        <end position="495"/>
    </location>
</feature>
<evidence type="ECO:0000313" key="2">
    <source>
        <dbReference type="EMBL" id="CAG9326728.1"/>
    </source>
</evidence>
<accession>A0AAU9JL84</accession>
<feature type="region of interest" description="Disordered" evidence="1">
    <location>
        <begin position="478"/>
        <end position="504"/>
    </location>
</feature>
<sequence length="772" mass="89022">MSNSESSEIEEEISQNGLDYLFDSLKGALELDRPLNYRSDGTKTEKCIGEFLSHIPGSKKDIDSAIKAQFYYKKWNESIKRRFSKKSFDVELKKKKFSDMVDSLLEKGRLSAKARSRIVKSKYEQILDSVKDWMLGSISQLEKEKAKVKQIISMDSREVERKKVSLEEEYVWKRFTMMVESIAFRNSNVKEISAFPNSEIKKDIEENLKMQILLKKGIIFQCNDFSAKIKNGVLAYTNEREGNSLLEALTSMQQPKEEFSEISYPNEQIISRCCISYLGSSEFKPLSLLIYTSTAQNFSAEFKEIAEEGIIGYEEEVKSSITSTTSISNLKFSEEIVSFSSKSTKWVLSIAKLSDLKSDHNLYVFDIPKYNMNDQNIYYVRPLNQREIIELKKAYLIPHSCLSLTLDIFPEMDIKNFKYIYSLVNWNTGNGTKYLFVQLDKKESPNSPNKEIIEPICKYEGCIAPIIKFSKIMNTRKTNRVRESSSKKQLNERSRKSLQIRKKKSEDPIPQLLFCEFHQKMKNSLKLQLPFTIDAGPELWKAIQGGINWRDNLIPNSRLWTFIDCAKEDIEDYFTQVANSLSVPSSSNSLSSQLRDSPEMFFTYKQKLTKEIEELKKRRDIEVAITDEIRKCVIADSSSGLAFGSNSAQFYADLKDAQNLEPSLKLTKIKTIREKYENLLANSKFETRPNSQRSSRPFSAFLKGNERRNTACEPIMDMKEINQKMMSSPYYASQIRLGNIAKRVRLPKPANTVNKAKSMTALERSKLDLKFL</sequence>
<dbReference type="EMBL" id="CAJZBQ010000041">
    <property type="protein sequence ID" value="CAG9326728.1"/>
    <property type="molecule type" value="Genomic_DNA"/>
</dbReference>
<gene>
    <name evidence="2" type="ORF">BSTOLATCC_MIC41996</name>
</gene>
<keyword evidence="3" id="KW-1185">Reference proteome</keyword>
<dbReference type="Proteomes" id="UP001162131">
    <property type="component" value="Unassembled WGS sequence"/>
</dbReference>
<reference evidence="2" key="1">
    <citation type="submission" date="2021-09" db="EMBL/GenBank/DDBJ databases">
        <authorList>
            <consortium name="AG Swart"/>
            <person name="Singh M."/>
            <person name="Singh A."/>
            <person name="Seah K."/>
            <person name="Emmerich C."/>
        </authorList>
    </citation>
    <scope>NUCLEOTIDE SEQUENCE</scope>
    <source>
        <strain evidence="2">ATCC30299</strain>
    </source>
</reference>
<comment type="caution">
    <text evidence="2">The sequence shown here is derived from an EMBL/GenBank/DDBJ whole genome shotgun (WGS) entry which is preliminary data.</text>
</comment>